<sequence>MREAVNPLSARVSFGEKALRFAAAGVLVLFLHFCLTAFAGWVQEQTVPPNISPDAGQNWMQRHYVPAYPNYSAFYAAGILLAGNIITAIGFYLLGRTPRVPELLAVAISWALAGFCELVYLFLMLAFNTP</sequence>
<proteinExistence type="predicted"/>
<keyword evidence="1" id="KW-0812">Transmembrane</keyword>
<feature type="transmembrane region" description="Helical" evidence="1">
    <location>
        <begin position="73"/>
        <end position="94"/>
    </location>
</feature>
<protein>
    <submittedName>
        <fullName evidence="2">Uncharacterized protein</fullName>
    </submittedName>
</protein>
<dbReference type="Proteomes" id="UP000645610">
    <property type="component" value="Unassembled WGS sequence"/>
</dbReference>
<gene>
    <name evidence="2" type="ORF">I2I01_15690</name>
</gene>
<evidence type="ECO:0000256" key="1">
    <source>
        <dbReference type="SAM" id="Phobius"/>
    </source>
</evidence>
<keyword evidence="1" id="KW-1133">Transmembrane helix</keyword>
<evidence type="ECO:0000313" key="2">
    <source>
        <dbReference type="EMBL" id="MBF9143090.1"/>
    </source>
</evidence>
<dbReference type="EMBL" id="JADQDP010000003">
    <property type="protein sequence ID" value="MBF9143090.1"/>
    <property type="molecule type" value="Genomic_DNA"/>
</dbReference>
<name>A0A931BFR5_9BACT</name>
<feature type="transmembrane region" description="Helical" evidence="1">
    <location>
        <begin position="103"/>
        <end position="127"/>
    </location>
</feature>
<keyword evidence="1" id="KW-0472">Membrane</keyword>
<keyword evidence="3" id="KW-1185">Reference proteome</keyword>
<reference evidence="2 3" key="1">
    <citation type="submission" date="2020-11" db="EMBL/GenBank/DDBJ databases">
        <authorList>
            <person name="Kim M.K."/>
        </authorList>
    </citation>
    <scope>NUCLEOTIDE SEQUENCE [LARGE SCALE GENOMIC DNA]</scope>
    <source>
        <strain evidence="2 3">BT439</strain>
    </source>
</reference>
<dbReference type="RefSeq" id="WP_196287407.1">
    <property type="nucleotide sequence ID" value="NZ_JADQDP010000003.1"/>
</dbReference>
<feature type="transmembrane region" description="Helical" evidence="1">
    <location>
        <begin position="21"/>
        <end position="42"/>
    </location>
</feature>
<accession>A0A931BFR5</accession>
<organism evidence="2 3">
    <name type="scientific">Hymenobacter properus</name>
    <dbReference type="NCBI Taxonomy" id="2791026"/>
    <lineage>
        <taxon>Bacteria</taxon>
        <taxon>Pseudomonadati</taxon>
        <taxon>Bacteroidota</taxon>
        <taxon>Cytophagia</taxon>
        <taxon>Cytophagales</taxon>
        <taxon>Hymenobacteraceae</taxon>
        <taxon>Hymenobacter</taxon>
    </lineage>
</organism>
<evidence type="ECO:0000313" key="3">
    <source>
        <dbReference type="Proteomes" id="UP000645610"/>
    </source>
</evidence>
<comment type="caution">
    <text evidence="2">The sequence shown here is derived from an EMBL/GenBank/DDBJ whole genome shotgun (WGS) entry which is preliminary data.</text>
</comment>
<dbReference type="AlphaFoldDB" id="A0A931BFR5"/>